<organism evidence="1 2">
    <name type="scientific">Apiospora saccharicola</name>
    <dbReference type="NCBI Taxonomy" id="335842"/>
    <lineage>
        <taxon>Eukaryota</taxon>
        <taxon>Fungi</taxon>
        <taxon>Dikarya</taxon>
        <taxon>Ascomycota</taxon>
        <taxon>Pezizomycotina</taxon>
        <taxon>Sordariomycetes</taxon>
        <taxon>Xylariomycetidae</taxon>
        <taxon>Amphisphaeriales</taxon>
        <taxon>Apiosporaceae</taxon>
        <taxon>Apiospora</taxon>
    </lineage>
</organism>
<evidence type="ECO:0000313" key="2">
    <source>
        <dbReference type="Proteomes" id="UP001446871"/>
    </source>
</evidence>
<protein>
    <submittedName>
        <fullName evidence="1">Uncharacterized protein</fullName>
    </submittedName>
</protein>
<gene>
    <name evidence="1" type="ORF">PG996_003829</name>
</gene>
<dbReference type="EMBL" id="JAQQWM010000002">
    <property type="protein sequence ID" value="KAK8077659.1"/>
    <property type="molecule type" value="Genomic_DNA"/>
</dbReference>
<proteinExistence type="predicted"/>
<comment type="caution">
    <text evidence="1">The sequence shown here is derived from an EMBL/GenBank/DDBJ whole genome shotgun (WGS) entry which is preliminary data.</text>
</comment>
<dbReference type="Proteomes" id="UP001446871">
    <property type="component" value="Unassembled WGS sequence"/>
</dbReference>
<evidence type="ECO:0000313" key="1">
    <source>
        <dbReference type="EMBL" id="KAK8077659.1"/>
    </source>
</evidence>
<keyword evidence="2" id="KW-1185">Reference proteome</keyword>
<reference evidence="1 2" key="1">
    <citation type="submission" date="2023-01" db="EMBL/GenBank/DDBJ databases">
        <title>Analysis of 21 Apiospora genomes using comparative genomics revels a genus with tremendous synthesis potential of carbohydrate active enzymes and secondary metabolites.</title>
        <authorList>
            <person name="Sorensen T."/>
        </authorList>
    </citation>
    <scope>NUCLEOTIDE SEQUENCE [LARGE SCALE GENOMIC DNA]</scope>
    <source>
        <strain evidence="1 2">CBS 83171</strain>
    </source>
</reference>
<accession>A0ABR1W684</accession>
<sequence>MEVLVELVCRLYQFAGLKFFWIAIARTWLETHHASNTNIQRMRTLITIYRQARIRYLKTYLKEHEKAAKGVTGLAKAMDWWIDRVGTDFNAEARLKPPYAHEDKKAAVRSFESLLSDYHTKIAQRPLFVFHHPCWVPAYKSWKHSHELRGYPLMPFLSKERQIPRITEKSLELLGRMDKNEWGTSEQNKEKYTARLKDYFMAEHTNHA</sequence>
<name>A0ABR1W684_9PEZI</name>